<evidence type="ECO:0000256" key="3">
    <source>
        <dbReference type="ARBA" id="ARBA00022840"/>
    </source>
</evidence>
<dbReference type="SUPFAM" id="SSF52540">
    <property type="entry name" value="P-loop containing nucleoside triphosphate hydrolases"/>
    <property type="match status" value="1"/>
</dbReference>
<dbReference type="InterPro" id="IPR003439">
    <property type="entry name" value="ABC_transporter-like_ATP-bd"/>
</dbReference>
<accession>G5JPR5</accession>
<evidence type="ECO:0000259" key="4">
    <source>
        <dbReference type="Pfam" id="PF00005"/>
    </source>
</evidence>
<organism evidence="5 6">
    <name type="scientific">Streptococcus criceti HS-6</name>
    <dbReference type="NCBI Taxonomy" id="873449"/>
    <lineage>
        <taxon>Bacteria</taxon>
        <taxon>Bacillati</taxon>
        <taxon>Bacillota</taxon>
        <taxon>Bacilli</taxon>
        <taxon>Lactobacillales</taxon>
        <taxon>Streptococcaceae</taxon>
        <taxon>Streptococcus</taxon>
    </lineage>
</organism>
<dbReference type="GO" id="GO:0005524">
    <property type="term" value="F:ATP binding"/>
    <property type="evidence" value="ECO:0007669"/>
    <property type="project" value="UniProtKB-KW"/>
</dbReference>
<dbReference type="GO" id="GO:0016887">
    <property type="term" value="F:ATP hydrolysis activity"/>
    <property type="evidence" value="ECO:0007669"/>
    <property type="project" value="InterPro"/>
</dbReference>
<reference evidence="5" key="1">
    <citation type="submission" date="2011-07" db="EMBL/GenBank/DDBJ databases">
        <authorList>
            <person name="Stanhope M.J."/>
            <person name="Durkin A.S."/>
            <person name="Hostetler J."/>
            <person name="Kim M."/>
            <person name="Radune D."/>
            <person name="Singh I."/>
            <person name="Town C.D."/>
        </authorList>
    </citation>
    <scope>NUCLEOTIDE SEQUENCE [LARGE SCALE GENOMIC DNA]</scope>
    <source>
        <strain evidence="5">HS-6</strain>
    </source>
</reference>
<dbReference type="EMBL" id="AEUV02000002">
    <property type="protein sequence ID" value="EHI73853.1"/>
    <property type="molecule type" value="Genomic_DNA"/>
</dbReference>
<feature type="domain" description="ABC transporter" evidence="4">
    <location>
        <begin position="21"/>
        <end position="104"/>
    </location>
</feature>
<dbReference type="InterPro" id="IPR027417">
    <property type="entry name" value="P-loop_NTPase"/>
</dbReference>
<dbReference type="AlphaFoldDB" id="G5JPR5"/>
<keyword evidence="2" id="KW-0547">Nucleotide-binding</keyword>
<proteinExistence type="predicted"/>
<name>G5JPR5_STRCG</name>
<dbReference type="PANTHER" id="PTHR42939:SF1">
    <property type="entry name" value="ABC TRANSPORTER ATP-BINDING PROTEIN ALBC-RELATED"/>
    <property type="match status" value="1"/>
</dbReference>
<keyword evidence="6" id="KW-1185">Reference proteome</keyword>
<gene>
    <name evidence="5" type="ORF">STRCR_1648</name>
</gene>
<dbReference type="STRING" id="873449.STRCR_1648"/>
<dbReference type="Proteomes" id="UP000004322">
    <property type="component" value="Unassembled WGS sequence"/>
</dbReference>
<keyword evidence="1" id="KW-0813">Transport</keyword>
<dbReference type="PANTHER" id="PTHR42939">
    <property type="entry name" value="ABC TRANSPORTER ATP-BINDING PROTEIN ALBC-RELATED"/>
    <property type="match status" value="1"/>
</dbReference>
<dbReference type="InterPro" id="IPR051782">
    <property type="entry name" value="ABC_Transporter_VariousFunc"/>
</dbReference>
<dbReference type="eggNOG" id="COG1131">
    <property type="taxonomic scope" value="Bacteria"/>
</dbReference>
<dbReference type="Pfam" id="PF00005">
    <property type="entry name" value="ABC_tran"/>
    <property type="match status" value="1"/>
</dbReference>
<evidence type="ECO:0000313" key="5">
    <source>
        <dbReference type="EMBL" id="EHI73853.1"/>
    </source>
</evidence>
<dbReference type="Gene3D" id="3.40.50.300">
    <property type="entry name" value="P-loop containing nucleotide triphosphate hydrolases"/>
    <property type="match status" value="1"/>
</dbReference>
<evidence type="ECO:0000256" key="1">
    <source>
        <dbReference type="ARBA" id="ARBA00022448"/>
    </source>
</evidence>
<comment type="caution">
    <text evidence="5">The sequence shown here is derived from an EMBL/GenBank/DDBJ whole genome shotgun (WGS) entry which is preliminary data.</text>
</comment>
<keyword evidence="3" id="KW-0067">ATP-binding</keyword>
<evidence type="ECO:0000256" key="2">
    <source>
        <dbReference type="ARBA" id="ARBA00022741"/>
    </source>
</evidence>
<protein>
    <recommendedName>
        <fullName evidence="4">ABC transporter domain-containing protein</fullName>
    </recommendedName>
</protein>
<evidence type="ECO:0000313" key="6">
    <source>
        <dbReference type="Proteomes" id="UP000004322"/>
    </source>
</evidence>
<sequence length="115" mass="12864">METVIDIKHLRKYYGRHMGAEDVTLSVKKGEIFGFLGSNGAGKSTTIRCLLGLIQASSGQMMLFDGKYGTLVKNLKHIGYMPSEAMFYPNMKVKDVIAFAAKSRKKTVRKKRKNS</sequence>